<dbReference type="PANTHER" id="PTHR11999:SF165">
    <property type="entry name" value="DECARBOXYLASE, PUTATIVE (AFU_ORTHOLOGUE AFUA_2G04980)-RELATED"/>
    <property type="match status" value="1"/>
</dbReference>
<keyword evidence="4 6" id="KW-0456">Lyase</keyword>
<dbReference type="GO" id="GO:0005737">
    <property type="term" value="C:cytoplasm"/>
    <property type="evidence" value="ECO:0007669"/>
    <property type="project" value="TreeGrafter"/>
</dbReference>
<dbReference type="AlphaFoldDB" id="A0A316VP09"/>
<dbReference type="InterPro" id="IPR010977">
    <property type="entry name" value="Aromatic_deC"/>
</dbReference>
<dbReference type="InterPro" id="IPR015421">
    <property type="entry name" value="PyrdxlP-dep_Trfase_major"/>
</dbReference>
<dbReference type="Gene3D" id="3.90.1150.10">
    <property type="entry name" value="Aspartate Aminotransferase, domain 1"/>
    <property type="match status" value="1"/>
</dbReference>
<sequence length="601" mass="66842">MVKPAELPHEPLAEFKTALARIQELAIQRQETLSDIPTISTEDELRKGLEQLPRSIPPEGSEYGLKRAIDFLFESVLPTLAQGQAGPRYFGFITGGTLPSALLADMMTTLMDANVQVHLPRETLSTIIEKYALDMILDVLHMDRSQWTGTFTTGATASNTLALACGRQATLQRETLPKEEDEWDPAEDGLYGPDLPPIKIFVCQPHASIQKSAAILGIGRKNVIDLGIKLEMPDTGDEEISEEEREQVEALARAETLDFDFALLESALRECQANAEGAIVVMGMGEVVTGALTDQTLAIRLMCDKYGAWLHMDAAFSAFVCLHEEYHWVSTHMGVCDSLTSDAHKTLNVPYDCGILYIKKHSAFREGNQFIPPEESRTFMEHVCYLDDICGPSRKDSGPSYLASAPLQAANDEEMTDAQVLSATLPSPLHRNLENSRRFRALPVYISLLSQGHRGVREIVERNLQFAARIRQWLRKSPYYQVLTPATSSLSSKFAPHNGRLRAAPGERNPPRWEDDFWATTVVLFRPHPKTCPIEAFRDAKEGHLHFIDAVKQGRIIYISPGSFCGIGAARLAVSNWYTGVDGDNDFEQTIKALTQVMQNN</sequence>
<evidence type="ECO:0000256" key="4">
    <source>
        <dbReference type="ARBA" id="ARBA00023239"/>
    </source>
</evidence>
<dbReference type="RefSeq" id="XP_025357557.1">
    <property type="nucleotide sequence ID" value="XM_025497130.1"/>
</dbReference>
<evidence type="ECO:0000313" key="8">
    <source>
        <dbReference type="Proteomes" id="UP000245771"/>
    </source>
</evidence>
<dbReference type="InterPro" id="IPR002129">
    <property type="entry name" value="PyrdxlP-dep_de-COase"/>
</dbReference>
<dbReference type="InterPro" id="IPR015422">
    <property type="entry name" value="PyrdxlP-dep_Trfase_small"/>
</dbReference>
<dbReference type="GO" id="GO:0016831">
    <property type="term" value="F:carboxy-lyase activity"/>
    <property type="evidence" value="ECO:0007669"/>
    <property type="project" value="TreeGrafter"/>
</dbReference>
<comment type="cofactor">
    <cofactor evidence="1 5 6">
        <name>pyridoxal 5'-phosphate</name>
        <dbReference type="ChEBI" id="CHEBI:597326"/>
    </cofactor>
</comment>
<dbReference type="GO" id="GO:0030170">
    <property type="term" value="F:pyridoxal phosphate binding"/>
    <property type="evidence" value="ECO:0007669"/>
    <property type="project" value="InterPro"/>
</dbReference>
<dbReference type="SUPFAM" id="SSF53383">
    <property type="entry name" value="PLP-dependent transferases"/>
    <property type="match status" value="1"/>
</dbReference>
<keyword evidence="3 5" id="KW-0663">Pyridoxal phosphate</keyword>
<evidence type="ECO:0000256" key="5">
    <source>
        <dbReference type="PIRSR" id="PIRSR602129-50"/>
    </source>
</evidence>
<evidence type="ECO:0000313" key="7">
    <source>
        <dbReference type="EMBL" id="PWN37255.1"/>
    </source>
</evidence>
<reference evidence="7 8" key="1">
    <citation type="journal article" date="2018" name="Mol. Biol. Evol.">
        <title>Broad Genomic Sampling Reveals a Smut Pathogenic Ancestry of the Fungal Clade Ustilaginomycotina.</title>
        <authorList>
            <person name="Kijpornyongpan T."/>
            <person name="Mondo S.J."/>
            <person name="Barry K."/>
            <person name="Sandor L."/>
            <person name="Lee J."/>
            <person name="Lipzen A."/>
            <person name="Pangilinan J."/>
            <person name="LaButti K."/>
            <person name="Hainaut M."/>
            <person name="Henrissat B."/>
            <person name="Grigoriev I.V."/>
            <person name="Spatafora J.W."/>
            <person name="Aime M.C."/>
        </authorList>
    </citation>
    <scope>NUCLEOTIDE SEQUENCE [LARGE SCALE GENOMIC DNA]</scope>
    <source>
        <strain evidence="7 8">MCA 3882</strain>
    </source>
</reference>
<dbReference type="PANTHER" id="PTHR11999">
    <property type="entry name" value="GROUP II PYRIDOXAL-5-PHOSPHATE DECARBOXYLASE"/>
    <property type="match status" value="1"/>
</dbReference>
<feature type="modified residue" description="N6-(pyridoxal phosphate)lysine" evidence="5">
    <location>
        <position position="345"/>
    </location>
</feature>
<gene>
    <name evidence="7" type="ORF">FA14DRAFT_141354</name>
</gene>
<dbReference type="STRING" id="1280837.A0A316VP09"/>
<evidence type="ECO:0000256" key="3">
    <source>
        <dbReference type="ARBA" id="ARBA00022898"/>
    </source>
</evidence>
<dbReference type="InterPro" id="IPR015424">
    <property type="entry name" value="PyrdxlP-dep_Trfase"/>
</dbReference>
<dbReference type="Gene3D" id="3.40.640.10">
    <property type="entry name" value="Type I PLP-dependent aspartate aminotransferase-like (Major domain)"/>
    <property type="match status" value="1"/>
</dbReference>
<dbReference type="InParanoid" id="A0A316VP09"/>
<dbReference type="Proteomes" id="UP000245771">
    <property type="component" value="Unassembled WGS sequence"/>
</dbReference>
<dbReference type="GO" id="GO:0019752">
    <property type="term" value="P:carboxylic acid metabolic process"/>
    <property type="evidence" value="ECO:0007669"/>
    <property type="project" value="InterPro"/>
</dbReference>
<keyword evidence="8" id="KW-1185">Reference proteome</keyword>
<dbReference type="GeneID" id="37018911"/>
<evidence type="ECO:0000256" key="2">
    <source>
        <dbReference type="ARBA" id="ARBA00009533"/>
    </source>
</evidence>
<name>A0A316VP09_9BASI</name>
<protein>
    <submittedName>
        <fullName evidence="7">PLP-dependent transferase</fullName>
    </submittedName>
</protein>
<comment type="similarity">
    <text evidence="2 6">Belongs to the group II decarboxylase family.</text>
</comment>
<accession>A0A316VP09</accession>
<keyword evidence="7" id="KW-0808">Transferase</keyword>
<dbReference type="OrthoDB" id="2161780at2759"/>
<dbReference type="EMBL" id="KZ819602">
    <property type="protein sequence ID" value="PWN37255.1"/>
    <property type="molecule type" value="Genomic_DNA"/>
</dbReference>
<dbReference type="Pfam" id="PF00282">
    <property type="entry name" value="Pyridoxal_deC"/>
    <property type="match status" value="1"/>
</dbReference>
<dbReference type="GO" id="GO:0016740">
    <property type="term" value="F:transferase activity"/>
    <property type="evidence" value="ECO:0007669"/>
    <property type="project" value="UniProtKB-KW"/>
</dbReference>
<evidence type="ECO:0000256" key="6">
    <source>
        <dbReference type="RuleBase" id="RU000382"/>
    </source>
</evidence>
<organism evidence="7 8">
    <name type="scientific">Meira miltonrushii</name>
    <dbReference type="NCBI Taxonomy" id="1280837"/>
    <lineage>
        <taxon>Eukaryota</taxon>
        <taxon>Fungi</taxon>
        <taxon>Dikarya</taxon>
        <taxon>Basidiomycota</taxon>
        <taxon>Ustilaginomycotina</taxon>
        <taxon>Exobasidiomycetes</taxon>
        <taxon>Exobasidiales</taxon>
        <taxon>Brachybasidiaceae</taxon>
        <taxon>Meira</taxon>
    </lineage>
</organism>
<proteinExistence type="inferred from homology"/>
<evidence type="ECO:0000256" key="1">
    <source>
        <dbReference type="ARBA" id="ARBA00001933"/>
    </source>
</evidence>